<evidence type="ECO:0000313" key="3">
    <source>
        <dbReference type="Proteomes" id="UP001333110"/>
    </source>
</evidence>
<evidence type="ECO:0008006" key="4">
    <source>
        <dbReference type="Google" id="ProtNLM"/>
    </source>
</evidence>
<feature type="compositionally biased region" description="Basic and acidic residues" evidence="1">
    <location>
        <begin position="66"/>
        <end position="75"/>
    </location>
</feature>
<keyword evidence="3" id="KW-1185">Reference proteome</keyword>
<sequence>MKSSWRSLTSGVLQGSIRGPVLFNIFINDLDDGAECALTKFADYTKLVTDTPEGCAAIQREEQPHAPLHAGDHPAGEQLGRKGPRVGGTKLNVSQQCALAAKAARSILGYIRQSIASRSREVILPFYSALVRPQLESYVHFWSPQYKRDMDILKRAQRRAMKMMKRLKHLSYEERLRELGLFSLERRRLREELPNVYKYLKGGRKEDGARLSSVVPSNRTRSNRHN</sequence>
<dbReference type="Proteomes" id="UP001333110">
    <property type="component" value="Unassembled WGS sequence"/>
</dbReference>
<dbReference type="AlphaFoldDB" id="A0AAN7NUD8"/>
<dbReference type="PANTHER" id="PTHR33332">
    <property type="entry name" value="REVERSE TRANSCRIPTASE DOMAIN-CONTAINING PROTEIN"/>
    <property type="match status" value="1"/>
</dbReference>
<evidence type="ECO:0000313" key="2">
    <source>
        <dbReference type="EMBL" id="KAK4832125.1"/>
    </source>
</evidence>
<comment type="caution">
    <text evidence="2">The sequence shown here is derived from an EMBL/GenBank/DDBJ whole genome shotgun (WGS) entry which is preliminary data.</text>
</comment>
<proteinExistence type="predicted"/>
<protein>
    <recommendedName>
        <fullName evidence="4">Reverse transcriptase domain-containing protein</fullName>
    </recommendedName>
</protein>
<name>A0AAN7NUD8_MYCAM</name>
<dbReference type="EMBL" id="JAUNZN010000001">
    <property type="protein sequence ID" value="KAK4832125.1"/>
    <property type="molecule type" value="Genomic_DNA"/>
</dbReference>
<accession>A0AAN7NUD8</accession>
<evidence type="ECO:0000256" key="1">
    <source>
        <dbReference type="SAM" id="MobiDB-lite"/>
    </source>
</evidence>
<gene>
    <name evidence="2" type="ORF">QYF61_020802</name>
</gene>
<reference evidence="2 3" key="1">
    <citation type="journal article" date="2023" name="J. Hered.">
        <title>Chromosome-level genome of the wood stork (Mycteria americana) provides insight into avian chromosome evolution.</title>
        <authorList>
            <person name="Flamio R. Jr."/>
            <person name="Ramstad K.M."/>
        </authorList>
    </citation>
    <scope>NUCLEOTIDE SEQUENCE [LARGE SCALE GENOMIC DNA]</scope>
    <source>
        <strain evidence="2">JAX WOST 10</strain>
    </source>
</reference>
<organism evidence="2 3">
    <name type="scientific">Mycteria americana</name>
    <name type="common">Wood stork</name>
    <dbReference type="NCBI Taxonomy" id="33587"/>
    <lineage>
        <taxon>Eukaryota</taxon>
        <taxon>Metazoa</taxon>
        <taxon>Chordata</taxon>
        <taxon>Craniata</taxon>
        <taxon>Vertebrata</taxon>
        <taxon>Euteleostomi</taxon>
        <taxon>Archelosauria</taxon>
        <taxon>Archosauria</taxon>
        <taxon>Dinosauria</taxon>
        <taxon>Saurischia</taxon>
        <taxon>Theropoda</taxon>
        <taxon>Coelurosauria</taxon>
        <taxon>Aves</taxon>
        <taxon>Neognathae</taxon>
        <taxon>Neoaves</taxon>
        <taxon>Aequornithes</taxon>
        <taxon>Ciconiiformes</taxon>
        <taxon>Ciconiidae</taxon>
        <taxon>Mycteria</taxon>
    </lineage>
</organism>
<feature type="region of interest" description="Disordered" evidence="1">
    <location>
        <begin position="66"/>
        <end position="86"/>
    </location>
</feature>